<dbReference type="InterPro" id="IPR016181">
    <property type="entry name" value="Acyl_CoA_acyltransferase"/>
</dbReference>
<proteinExistence type="predicted"/>
<dbReference type="InterPro" id="IPR000182">
    <property type="entry name" value="GNAT_dom"/>
</dbReference>
<organism evidence="2 3">
    <name type="scientific">Sphingomonas jejuensis</name>
    <dbReference type="NCBI Taxonomy" id="904715"/>
    <lineage>
        <taxon>Bacteria</taxon>
        <taxon>Pseudomonadati</taxon>
        <taxon>Pseudomonadota</taxon>
        <taxon>Alphaproteobacteria</taxon>
        <taxon>Sphingomonadales</taxon>
        <taxon>Sphingomonadaceae</taxon>
        <taxon>Sphingomonas</taxon>
    </lineage>
</organism>
<dbReference type="PANTHER" id="PTHR43610">
    <property type="entry name" value="BLL6696 PROTEIN"/>
    <property type="match status" value="1"/>
</dbReference>
<evidence type="ECO:0000259" key="1">
    <source>
        <dbReference type="PROSITE" id="PS51186"/>
    </source>
</evidence>
<protein>
    <submittedName>
        <fullName evidence="2">RimJ/RimL family protein N-acetyltransferase</fullName>
    </submittedName>
</protein>
<dbReference type="PROSITE" id="PS51186">
    <property type="entry name" value="GNAT"/>
    <property type="match status" value="1"/>
</dbReference>
<evidence type="ECO:0000313" key="3">
    <source>
        <dbReference type="Proteomes" id="UP000734218"/>
    </source>
</evidence>
<dbReference type="EMBL" id="JAATJE010000001">
    <property type="protein sequence ID" value="NJC33206.1"/>
    <property type="molecule type" value="Genomic_DNA"/>
</dbReference>
<feature type="domain" description="N-acetyltransferase" evidence="1">
    <location>
        <begin position="15"/>
        <end position="168"/>
    </location>
</feature>
<dbReference type="RefSeq" id="WP_167953020.1">
    <property type="nucleotide sequence ID" value="NZ_JAATJE010000001.1"/>
</dbReference>
<dbReference type="Gene3D" id="3.40.630.30">
    <property type="match status" value="1"/>
</dbReference>
<dbReference type="PANTHER" id="PTHR43610:SF1">
    <property type="entry name" value="N-ACETYLTRANSFERASE DOMAIN-CONTAINING PROTEIN"/>
    <property type="match status" value="1"/>
</dbReference>
<dbReference type="SUPFAM" id="SSF55729">
    <property type="entry name" value="Acyl-CoA N-acyltransferases (Nat)"/>
    <property type="match status" value="1"/>
</dbReference>
<dbReference type="Proteomes" id="UP000734218">
    <property type="component" value="Unassembled WGS sequence"/>
</dbReference>
<comment type="caution">
    <text evidence="2">The sequence shown here is derived from an EMBL/GenBank/DDBJ whole genome shotgun (WGS) entry which is preliminary data.</text>
</comment>
<accession>A0ABX0XIP9</accession>
<sequence length="197" mass="21524">MSAWRTPVTLGGRHVVLRPLERSDAAALAAAAADQLDLFYANVALMRDPEAVVDGVLSDQAAGRALPFAVTLPTGEVVGTTRLMRMNEAHRRLEMGGTFYATRVQRTGVNTEAKRLLFGHAFDTLGCVSVQLRTDHLNRRSQAAIERLGARRDGVLRGHQIVDGRRRDTIVYSVQDHEWPGVAMNLDRLLARGGASA</sequence>
<evidence type="ECO:0000313" key="2">
    <source>
        <dbReference type="EMBL" id="NJC33206.1"/>
    </source>
</evidence>
<dbReference type="Pfam" id="PF13302">
    <property type="entry name" value="Acetyltransf_3"/>
    <property type="match status" value="1"/>
</dbReference>
<name>A0ABX0XIP9_9SPHN</name>
<keyword evidence="3" id="KW-1185">Reference proteome</keyword>
<gene>
    <name evidence="2" type="ORF">GGR88_000680</name>
</gene>
<reference evidence="2 3" key="1">
    <citation type="submission" date="2020-03" db="EMBL/GenBank/DDBJ databases">
        <title>Genomic Encyclopedia of Type Strains, Phase IV (KMG-IV): sequencing the most valuable type-strain genomes for metagenomic binning, comparative biology and taxonomic classification.</title>
        <authorList>
            <person name="Goeker M."/>
        </authorList>
    </citation>
    <scope>NUCLEOTIDE SEQUENCE [LARGE SCALE GENOMIC DNA]</scope>
    <source>
        <strain evidence="2 3">DSM 27651</strain>
    </source>
</reference>